<feature type="transmembrane region" description="Helical" evidence="1">
    <location>
        <begin position="125"/>
        <end position="149"/>
    </location>
</feature>
<gene>
    <name evidence="2" type="ORF">CYLTODRAFT_441418</name>
</gene>
<feature type="transmembrane region" description="Helical" evidence="1">
    <location>
        <begin position="206"/>
        <end position="232"/>
    </location>
</feature>
<dbReference type="EMBL" id="KN880457">
    <property type="protein sequence ID" value="KIY71175.1"/>
    <property type="molecule type" value="Genomic_DNA"/>
</dbReference>
<dbReference type="Proteomes" id="UP000054007">
    <property type="component" value="Unassembled WGS sequence"/>
</dbReference>
<protein>
    <submittedName>
        <fullName evidence="2">Uncharacterized protein</fullName>
    </submittedName>
</protein>
<keyword evidence="3" id="KW-1185">Reference proteome</keyword>
<keyword evidence="1" id="KW-0812">Transmembrane</keyword>
<proteinExistence type="predicted"/>
<organism evidence="2 3">
    <name type="scientific">Cylindrobasidium torrendii FP15055 ss-10</name>
    <dbReference type="NCBI Taxonomy" id="1314674"/>
    <lineage>
        <taxon>Eukaryota</taxon>
        <taxon>Fungi</taxon>
        <taxon>Dikarya</taxon>
        <taxon>Basidiomycota</taxon>
        <taxon>Agaricomycotina</taxon>
        <taxon>Agaricomycetes</taxon>
        <taxon>Agaricomycetidae</taxon>
        <taxon>Agaricales</taxon>
        <taxon>Marasmiineae</taxon>
        <taxon>Physalacriaceae</taxon>
        <taxon>Cylindrobasidium</taxon>
    </lineage>
</organism>
<keyword evidence="1" id="KW-0472">Membrane</keyword>
<evidence type="ECO:0000256" key="1">
    <source>
        <dbReference type="SAM" id="Phobius"/>
    </source>
</evidence>
<evidence type="ECO:0000313" key="3">
    <source>
        <dbReference type="Proteomes" id="UP000054007"/>
    </source>
</evidence>
<dbReference type="AlphaFoldDB" id="A0A0D7BLW5"/>
<dbReference type="OrthoDB" id="2744793at2759"/>
<evidence type="ECO:0000313" key="2">
    <source>
        <dbReference type="EMBL" id="KIY71175.1"/>
    </source>
</evidence>
<accession>A0A0D7BLW5</accession>
<feature type="transmembrane region" description="Helical" evidence="1">
    <location>
        <begin position="170"/>
        <end position="194"/>
    </location>
</feature>
<sequence>MTTVVPANTFPDANTQLVLSAFKDSFTAIITLQIFGSVLWAIYLVIFAYTLRILLMEAIMAIRGALGSREMTWAARVDDIVKIMYLPVFLLVVSFAFGMVTVACWSPDAFGSNIRVKDAVCASEAFPAGWAFSFLANIITTFLIALKAWRHRNFIKTTVGRRQRSLAEKVMLLLVESGALYNLVWIAQIFQFPFVKAHLDMANPTVYIVTQTVAAIGYQLIGLYPTIIVLIVNRHSSITEVMDTTLSFRIASAPSSRISLNGVANTRG</sequence>
<reference evidence="2 3" key="1">
    <citation type="journal article" date="2015" name="Fungal Genet. Biol.">
        <title>Evolution of novel wood decay mechanisms in Agaricales revealed by the genome sequences of Fistulina hepatica and Cylindrobasidium torrendii.</title>
        <authorList>
            <person name="Floudas D."/>
            <person name="Held B.W."/>
            <person name="Riley R."/>
            <person name="Nagy L.G."/>
            <person name="Koehler G."/>
            <person name="Ransdell A.S."/>
            <person name="Younus H."/>
            <person name="Chow J."/>
            <person name="Chiniquy J."/>
            <person name="Lipzen A."/>
            <person name="Tritt A."/>
            <person name="Sun H."/>
            <person name="Haridas S."/>
            <person name="LaButti K."/>
            <person name="Ohm R.A."/>
            <person name="Kues U."/>
            <person name="Blanchette R.A."/>
            <person name="Grigoriev I.V."/>
            <person name="Minto R.E."/>
            <person name="Hibbett D.S."/>
        </authorList>
    </citation>
    <scope>NUCLEOTIDE SEQUENCE [LARGE SCALE GENOMIC DNA]</scope>
    <source>
        <strain evidence="2 3">FP15055 ss-10</strain>
    </source>
</reference>
<name>A0A0D7BLW5_9AGAR</name>
<feature type="transmembrane region" description="Helical" evidence="1">
    <location>
        <begin position="83"/>
        <end position="105"/>
    </location>
</feature>
<keyword evidence="1" id="KW-1133">Transmembrane helix</keyword>
<feature type="transmembrane region" description="Helical" evidence="1">
    <location>
        <begin position="40"/>
        <end position="62"/>
    </location>
</feature>